<evidence type="ECO:0000313" key="3">
    <source>
        <dbReference type="Proteomes" id="UP001652741"/>
    </source>
</evidence>
<feature type="compositionally biased region" description="Basic and acidic residues" evidence="2">
    <location>
        <begin position="284"/>
        <end position="294"/>
    </location>
</feature>
<proteinExistence type="predicted"/>
<feature type="compositionally biased region" description="Basic and acidic residues" evidence="2">
    <location>
        <begin position="342"/>
        <end position="351"/>
    </location>
</feature>
<organism evidence="3 4">
    <name type="scientific">Salmo salar</name>
    <name type="common">Atlantic salmon</name>
    <dbReference type="NCBI Taxonomy" id="8030"/>
    <lineage>
        <taxon>Eukaryota</taxon>
        <taxon>Metazoa</taxon>
        <taxon>Chordata</taxon>
        <taxon>Craniata</taxon>
        <taxon>Vertebrata</taxon>
        <taxon>Euteleostomi</taxon>
        <taxon>Actinopterygii</taxon>
        <taxon>Neopterygii</taxon>
        <taxon>Teleostei</taxon>
        <taxon>Protacanthopterygii</taxon>
        <taxon>Salmoniformes</taxon>
        <taxon>Salmonidae</taxon>
        <taxon>Salmoninae</taxon>
        <taxon>Salmo</taxon>
    </lineage>
</organism>
<evidence type="ECO:0000313" key="4">
    <source>
        <dbReference type="RefSeq" id="XP_013995151.2"/>
    </source>
</evidence>
<dbReference type="AlphaFoldDB" id="A0A1S3LWC8"/>
<dbReference type="RefSeq" id="XP_013995151.2">
    <property type="nucleotide sequence ID" value="XM_014139676.2"/>
</dbReference>
<name>A0A1S3LWC8_SALSA</name>
<protein>
    <submittedName>
        <fullName evidence="4">Uncharacterized protein isoform X1</fullName>
    </submittedName>
</protein>
<dbReference type="Proteomes" id="UP001652741">
    <property type="component" value="Chromosome ssa14"/>
</dbReference>
<evidence type="ECO:0000256" key="2">
    <source>
        <dbReference type="SAM" id="MobiDB-lite"/>
    </source>
</evidence>
<feature type="compositionally biased region" description="Gly residues" evidence="2">
    <location>
        <begin position="17"/>
        <end position="29"/>
    </location>
</feature>
<reference evidence="4" key="1">
    <citation type="submission" date="2025-08" db="UniProtKB">
        <authorList>
            <consortium name="RefSeq"/>
        </authorList>
    </citation>
    <scope>IDENTIFICATION</scope>
</reference>
<feature type="region of interest" description="Disordered" evidence="2">
    <location>
        <begin position="1"/>
        <end position="29"/>
    </location>
</feature>
<feature type="compositionally biased region" description="Polar residues" evidence="2">
    <location>
        <begin position="627"/>
        <end position="641"/>
    </location>
</feature>
<gene>
    <name evidence="4" type="primary">LOC106568891</name>
</gene>
<feature type="coiled-coil region" evidence="1">
    <location>
        <begin position="69"/>
        <end position="173"/>
    </location>
</feature>
<keyword evidence="1" id="KW-0175">Coiled coil</keyword>
<dbReference type="GeneID" id="106568891"/>
<keyword evidence="3" id="KW-1185">Reference proteome</keyword>
<dbReference type="KEGG" id="sasa:106568891"/>
<feature type="region of interest" description="Disordered" evidence="2">
    <location>
        <begin position="467"/>
        <end position="514"/>
    </location>
</feature>
<feature type="region of interest" description="Disordered" evidence="2">
    <location>
        <begin position="266"/>
        <end position="313"/>
    </location>
</feature>
<feature type="region of interest" description="Disordered" evidence="2">
    <location>
        <begin position="206"/>
        <end position="230"/>
    </location>
</feature>
<accession>A0A1S3LWC8</accession>
<sequence>MRMDRVGMEAGEEGKGEGGGGGGDEGKGGWLGAASVSSLLKHSCLLCWSPRDKDFVEQDECVARKTGEIRDLQDAVQQEGIELEEQRGDRRELAETLEKLEQHRMELEDQLKLTRLECVQESQQILSLQAEEVARETKVEEYERELARARRKLKQLKMEVRRAQGKVEEAGERTIPLEESISQSYEEILQEEQTLSILSGERTGDATLPDHQWVEPIDTSPSSLRTEDGTLDVPAVPARSWGRSQSLPVYAEILANLGCEARAKNGLADTQEEEEETTTPSTPKQKDKGEKEEKMEDEEKISQTRSTSSIAVEELDFYHPDPFIHCESEHYLFKDDDLFAKTDKSDDDPFKGTDPFAADILFPEGSEEPYPSTDPDTRLEPGSNDETDNSLSCAENKASTGTQCFESEFPDEDESSDIEISYSREDLDTVHTDAIELSFVEPQTLIVTERLGFKPIYAAQTCSLETELDDPDEPGVASGRGPFSQASRANTWAAGPNFSTESDPNGYEFDINAVSPPSDIEEIDITLGSIPVDFDLMPPGYDSVEPSYPVGIQACDSEPAGTGGCDFPEPSPPVPTRPVRPPRRLKGGASADLVEEPDTPKAEGCDPGSSNRSADSELDSAIGMDPLTSSAEHNSKFSFGNNSYELNYEPNYEPSSQTSYNYGFKLSPEHHSEEILDPFDTELSDEEADNQASFDPYEFEPTAQSENQDVFDPYEFGHTSHATDRDTFDPYGFKLLSFETDNQAIVDLHSGDDTNLEDNNNTNKRDSFSFDFSNAVSMDPYSSEPSNTATMDLLGLELSRANSVAESDCNNPTASDPLGTVPTMAAGSNLLDLDLVFGSSSYSDNPEVATDLYPCEPRPGNTAGPDNFQFRVRDTAHSESVDTVSDWTTVKTNSRESLSFGPVNPRTHSLDK</sequence>
<feature type="compositionally biased region" description="Polar residues" evidence="2">
    <location>
        <begin position="389"/>
        <end position="405"/>
    </location>
</feature>
<feature type="region of interest" description="Disordered" evidence="2">
    <location>
        <begin position="342"/>
        <end position="416"/>
    </location>
</feature>
<feature type="compositionally biased region" description="Pro residues" evidence="2">
    <location>
        <begin position="569"/>
        <end position="579"/>
    </location>
</feature>
<feature type="region of interest" description="Disordered" evidence="2">
    <location>
        <begin position="545"/>
        <end position="641"/>
    </location>
</feature>
<evidence type="ECO:0000256" key="1">
    <source>
        <dbReference type="SAM" id="Coils"/>
    </source>
</evidence>
<feature type="compositionally biased region" description="Basic and acidic residues" evidence="2">
    <location>
        <begin position="1"/>
        <end position="16"/>
    </location>
</feature>